<dbReference type="AlphaFoldDB" id="A0A3B1C6Q6"/>
<feature type="domain" description="Lipoyl-binding" evidence="2">
    <location>
        <begin position="551"/>
        <end position="623"/>
    </location>
</feature>
<gene>
    <name evidence="4" type="ORF">MNBD_NITROSPIRAE01-1197</name>
</gene>
<keyword evidence="1" id="KW-0092">Biotin</keyword>
<dbReference type="Pfam" id="PF02436">
    <property type="entry name" value="PYC_OADA"/>
    <property type="match status" value="1"/>
</dbReference>
<dbReference type="GO" id="GO:0006814">
    <property type="term" value="P:sodium ion transport"/>
    <property type="evidence" value="ECO:0007669"/>
    <property type="project" value="InterPro"/>
</dbReference>
<evidence type="ECO:0000313" key="4">
    <source>
        <dbReference type="EMBL" id="VAX26206.1"/>
    </source>
</evidence>
<sequence>MAYSSKKVGLKPLQSPVQFMDTTLRDGHQSHLATRLKLEDMLPIAEKIDQAGYSFIEMWGGATFDAAIRYLREDPWERLRELKKVMPNTPFQMLLRGQNLVGYRHYADDVVERFIDRAVVNGIDVFRIFDALNDLRNLKTSFRAAMKYGGKVQGTFCYTVSRFHNNDLFVELAKRLEDMGSDSICVKDMAGLLAPYDAFDLISKLKEEISVPIHLHTHDTSAMAVASYVKAIEAGVDAIDTAISSMASGTSQPPVETIARILEGSERDPKFDMLLLAEIADFFKETRLKYSAFESDYTGVDPRVLIYQIPGGMTSNLASQLAEQQALHRMQDVLDEVPRVREDFGYPPLVTPASQIVGTQATLNVLTGERYKVITSETSNYLKGLYGKPAGPINEEVRKKAIGDEIPIKGRPADLIDPELEAAEKALSKALGKKIENVEDVLTYALFPKVALDFFNQKDQPLVEKTAEKLRSEEAQAPLIAPSEFNVKIHGETFDVKVGGVGHPGEGGRPYFIYVDGQLEEVMVESRLEVMPSVEGRIESHAGGHSIRPKVAHDGDATTPMPGAVVEVRVTLGEKVRAGSVVLIVEAMKMQSEVHTAIDGVVKAIHVSEGDRVNPDEVLVEVRPEK</sequence>
<dbReference type="GO" id="GO:0005737">
    <property type="term" value="C:cytoplasm"/>
    <property type="evidence" value="ECO:0007669"/>
    <property type="project" value="TreeGrafter"/>
</dbReference>
<keyword evidence="4" id="KW-0670">Pyruvate</keyword>
<dbReference type="CDD" id="cd06850">
    <property type="entry name" value="biotinyl_domain"/>
    <property type="match status" value="1"/>
</dbReference>
<dbReference type="SUPFAM" id="SSF51569">
    <property type="entry name" value="Aldolase"/>
    <property type="match status" value="1"/>
</dbReference>
<dbReference type="CDD" id="cd07937">
    <property type="entry name" value="DRE_TIM_PC_TC_5S"/>
    <property type="match status" value="1"/>
</dbReference>
<evidence type="ECO:0000259" key="2">
    <source>
        <dbReference type="PROSITE" id="PS50968"/>
    </source>
</evidence>
<dbReference type="InterPro" id="IPR055268">
    <property type="entry name" value="PCB-like"/>
</dbReference>
<dbReference type="InterPro" id="IPR000089">
    <property type="entry name" value="Biotin_lipoyl"/>
</dbReference>
<dbReference type="InterPro" id="IPR003379">
    <property type="entry name" value="Carboxylase_cons_dom"/>
</dbReference>
<dbReference type="InterPro" id="IPR011053">
    <property type="entry name" value="Single_hybrid_motif"/>
</dbReference>
<dbReference type="SUPFAM" id="SSF51230">
    <property type="entry name" value="Single hybrid motif"/>
    <property type="match status" value="1"/>
</dbReference>
<evidence type="ECO:0000256" key="1">
    <source>
        <dbReference type="ARBA" id="ARBA00023267"/>
    </source>
</evidence>
<dbReference type="EMBL" id="UOGF01000007">
    <property type="protein sequence ID" value="VAX26206.1"/>
    <property type="molecule type" value="Genomic_DNA"/>
</dbReference>
<dbReference type="Gene3D" id="2.40.50.100">
    <property type="match status" value="1"/>
</dbReference>
<dbReference type="PROSITE" id="PS50968">
    <property type="entry name" value="BIOTINYL_LIPOYL"/>
    <property type="match status" value="1"/>
</dbReference>
<dbReference type="EC" id="6.4.1.1" evidence="4"/>
<accession>A0A3B1C6Q6</accession>
<dbReference type="Pfam" id="PF00364">
    <property type="entry name" value="Biotin_lipoyl"/>
    <property type="match status" value="1"/>
</dbReference>
<dbReference type="InterPro" id="IPR000891">
    <property type="entry name" value="PYR_CT"/>
</dbReference>
<proteinExistence type="predicted"/>
<dbReference type="InterPro" id="IPR005776">
    <property type="entry name" value="OadA"/>
</dbReference>
<dbReference type="PANTHER" id="PTHR43778">
    <property type="entry name" value="PYRUVATE CARBOXYLASE"/>
    <property type="match status" value="1"/>
</dbReference>
<dbReference type="SUPFAM" id="SSF89000">
    <property type="entry name" value="post-HMGL domain-like"/>
    <property type="match status" value="1"/>
</dbReference>
<dbReference type="NCBIfam" id="NF006761">
    <property type="entry name" value="PRK09282.1"/>
    <property type="match status" value="1"/>
</dbReference>
<organism evidence="4">
    <name type="scientific">hydrothermal vent metagenome</name>
    <dbReference type="NCBI Taxonomy" id="652676"/>
    <lineage>
        <taxon>unclassified sequences</taxon>
        <taxon>metagenomes</taxon>
        <taxon>ecological metagenomes</taxon>
    </lineage>
</organism>
<dbReference type="InterPro" id="IPR013785">
    <property type="entry name" value="Aldolase_TIM"/>
</dbReference>
<feature type="domain" description="Pyruvate carboxyltransferase" evidence="3">
    <location>
        <begin position="17"/>
        <end position="277"/>
    </location>
</feature>
<name>A0A3B1C6Q6_9ZZZZ</name>
<keyword evidence="4" id="KW-0436">Ligase</keyword>
<evidence type="ECO:0000259" key="3">
    <source>
        <dbReference type="PROSITE" id="PS50991"/>
    </source>
</evidence>
<dbReference type="Gene3D" id="3.20.20.70">
    <property type="entry name" value="Aldolase class I"/>
    <property type="match status" value="1"/>
</dbReference>
<dbReference type="NCBIfam" id="TIGR01108">
    <property type="entry name" value="oadA"/>
    <property type="match status" value="1"/>
</dbReference>
<dbReference type="GO" id="GO:0008948">
    <property type="term" value="F:oxaloacetate decarboxylase activity"/>
    <property type="evidence" value="ECO:0007669"/>
    <property type="project" value="InterPro"/>
</dbReference>
<dbReference type="GO" id="GO:0006094">
    <property type="term" value="P:gluconeogenesis"/>
    <property type="evidence" value="ECO:0007669"/>
    <property type="project" value="TreeGrafter"/>
</dbReference>
<reference evidence="4" key="1">
    <citation type="submission" date="2018-06" db="EMBL/GenBank/DDBJ databases">
        <authorList>
            <person name="Zhirakovskaya E."/>
        </authorList>
    </citation>
    <scope>NUCLEOTIDE SEQUENCE</scope>
</reference>
<dbReference type="GO" id="GO:0004736">
    <property type="term" value="F:pyruvate carboxylase activity"/>
    <property type="evidence" value="ECO:0007669"/>
    <property type="project" value="UniProtKB-EC"/>
</dbReference>
<dbReference type="PANTHER" id="PTHR43778:SF2">
    <property type="entry name" value="PYRUVATE CARBOXYLASE, MITOCHONDRIAL"/>
    <property type="match status" value="1"/>
</dbReference>
<protein>
    <submittedName>
        <fullName evidence="4">Pyruvate carboxylase</fullName>
        <ecNumber evidence="4">6.4.1.1</ecNumber>
    </submittedName>
</protein>
<dbReference type="Pfam" id="PF00682">
    <property type="entry name" value="HMGL-like"/>
    <property type="match status" value="1"/>
</dbReference>
<dbReference type="PROSITE" id="PS50991">
    <property type="entry name" value="PYR_CT"/>
    <property type="match status" value="1"/>
</dbReference>